<evidence type="ECO:0000313" key="4">
    <source>
        <dbReference type="Proteomes" id="UP000559027"/>
    </source>
</evidence>
<dbReference type="Gene3D" id="1.20.1290.10">
    <property type="entry name" value="AhpD-like"/>
    <property type="match status" value="1"/>
</dbReference>
<accession>A0A8H5D6S9</accession>
<evidence type="ECO:0000313" key="3">
    <source>
        <dbReference type="EMBL" id="KAF5354707.1"/>
    </source>
</evidence>
<dbReference type="Proteomes" id="UP000559027">
    <property type="component" value="Unassembled WGS sequence"/>
</dbReference>
<dbReference type="InterPro" id="IPR029032">
    <property type="entry name" value="AhpD-like"/>
</dbReference>
<evidence type="ECO:0000256" key="1">
    <source>
        <dbReference type="SAM" id="SignalP"/>
    </source>
</evidence>
<keyword evidence="1" id="KW-0732">Signal</keyword>
<dbReference type="OrthoDB" id="9998495at2759"/>
<dbReference type="PANTHER" id="PTHR34846:SF11">
    <property type="entry name" value="4-CARBOXYMUCONOLACTONE DECARBOXYLASE FAMILY PROTEIN (AFU_ORTHOLOGUE AFUA_6G11590)"/>
    <property type="match status" value="1"/>
</dbReference>
<name>A0A8H5D6S9_9AGAR</name>
<feature type="domain" description="Carboxymuconolactone decarboxylase-like" evidence="2">
    <location>
        <begin position="75"/>
        <end position="140"/>
    </location>
</feature>
<gene>
    <name evidence="3" type="ORF">D9756_005216</name>
</gene>
<comment type="caution">
    <text evidence="3">The sequence shown here is derived from an EMBL/GenBank/DDBJ whole genome shotgun (WGS) entry which is preliminary data.</text>
</comment>
<reference evidence="3 4" key="1">
    <citation type="journal article" date="2020" name="ISME J.">
        <title>Uncovering the hidden diversity of litter-decomposition mechanisms in mushroom-forming fungi.</title>
        <authorList>
            <person name="Floudas D."/>
            <person name="Bentzer J."/>
            <person name="Ahren D."/>
            <person name="Johansson T."/>
            <person name="Persson P."/>
            <person name="Tunlid A."/>
        </authorList>
    </citation>
    <scope>NUCLEOTIDE SEQUENCE [LARGE SCALE GENOMIC DNA]</scope>
    <source>
        <strain evidence="3 4">CBS 146.42</strain>
    </source>
</reference>
<dbReference type="AlphaFoldDB" id="A0A8H5D6S9"/>
<proteinExistence type="predicted"/>
<organism evidence="3 4">
    <name type="scientific">Leucocoprinus leucothites</name>
    <dbReference type="NCBI Taxonomy" id="201217"/>
    <lineage>
        <taxon>Eukaryota</taxon>
        <taxon>Fungi</taxon>
        <taxon>Dikarya</taxon>
        <taxon>Basidiomycota</taxon>
        <taxon>Agaricomycotina</taxon>
        <taxon>Agaricomycetes</taxon>
        <taxon>Agaricomycetidae</taxon>
        <taxon>Agaricales</taxon>
        <taxon>Agaricineae</taxon>
        <taxon>Agaricaceae</taxon>
        <taxon>Leucocoprinus</taxon>
    </lineage>
</organism>
<dbReference type="SUPFAM" id="SSF69118">
    <property type="entry name" value="AhpD-like"/>
    <property type="match status" value="1"/>
</dbReference>
<dbReference type="Pfam" id="PF02627">
    <property type="entry name" value="CMD"/>
    <property type="match status" value="1"/>
</dbReference>
<keyword evidence="4" id="KW-1185">Reference proteome</keyword>
<protein>
    <recommendedName>
        <fullName evidence="2">Carboxymuconolactone decarboxylase-like domain-containing protein</fullName>
    </recommendedName>
</protein>
<dbReference type="PANTHER" id="PTHR34846">
    <property type="entry name" value="4-CARBOXYMUCONOLACTONE DECARBOXYLASE FAMILY PROTEIN (AFU_ORTHOLOGUE AFUA_6G11590)"/>
    <property type="match status" value="1"/>
</dbReference>
<dbReference type="EMBL" id="JAACJO010000008">
    <property type="protein sequence ID" value="KAF5354707.1"/>
    <property type="molecule type" value="Genomic_DNA"/>
</dbReference>
<dbReference type="InterPro" id="IPR003779">
    <property type="entry name" value="CMD-like"/>
</dbReference>
<sequence length="222" mass="24368">MNLPSLLALVLSLFVYRGSLVGARVIALQERDDNLPARVPYVFPPPGTNEIADDIRKRRVNGTLLALDGALLNAPLVAQSWNGVADVIRNQNSIPGTMRELIILRIAALNNAAYEWIQHEPVGRSEGLTTEQLKAIRSTPVFAGQEVKKTLGPELTAALDFCDWSTKSVDVPIRVFKNLRGFLNDTQIVEATATTGFYNFVSRFVEALDVDGKVDTLVPNPE</sequence>
<feature type="chain" id="PRO_5033988123" description="Carboxymuconolactone decarboxylase-like domain-containing protein" evidence="1">
    <location>
        <begin position="24"/>
        <end position="222"/>
    </location>
</feature>
<feature type="signal peptide" evidence="1">
    <location>
        <begin position="1"/>
        <end position="23"/>
    </location>
</feature>
<evidence type="ECO:0000259" key="2">
    <source>
        <dbReference type="Pfam" id="PF02627"/>
    </source>
</evidence>
<dbReference type="GO" id="GO:0051920">
    <property type="term" value="F:peroxiredoxin activity"/>
    <property type="evidence" value="ECO:0007669"/>
    <property type="project" value="InterPro"/>
</dbReference>